<feature type="compositionally biased region" description="Basic residues" evidence="1">
    <location>
        <begin position="7"/>
        <end position="17"/>
    </location>
</feature>
<dbReference type="Proteomes" id="UP000319520">
    <property type="component" value="Segment"/>
</dbReference>
<dbReference type="KEGG" id="vg:80528066"/>
<dbReference type="GeneID" id="80528066"/>
<accession>A0A2Z5E060</accession>
<protein>
    <submittedName>
        <fullName evidence="2">Uncharacterized protein</fullName>
    </submittedName>
</protein>
<dbReference type="EMBL" id="MH580295">
    <property type="protein sequence ID" value="AXB73045.1"/>
    <property type="molecule type" value="Genomic_DNA"/>
</dbReference>
<evidence type="ECO:0000313" key="3">
    <source>
        <dbReference type="Proteomes" id="UP000319520"/>
    </source>
</evidence>
<proteinExistence type="predicted"/>
<evidence type="ECO:0000256" key="1">
    <source>
        <dbReference type="SAM" id="MobiDB-lite"/>
    </source>
</evidence>
<name>A0A2Z5E060_9ADEN</name>
<dbReference type="RefSeq" id="YP_010790657.1">
    <property type="nucleotide sequence ID" value="NC_075452.1"/>
</dbReference>
<feature type="region of interest" description="Disordered" evidence="1">
    <location>
        <begin position="1"/>
        <end position="27"/>
    </location>
</feature>
<sequence length="140" mass="15132">MSTSLTRQKKERQKRHLPQSSSAINSNSSFKSVCVSPCRRGGSSGFGGGMVRAGYSAESKKLGTRTSGFGSAKNLTSVPFTRIRYAVTRRGLGASVCITYSTTPSSPLYTQLSRHTHVQGTQPSLTCHGNRINFAPFRVQ</sequence>
<reference evidence="2 3" key="1">
    <citation type="submission" date="2018-07" db="EMBL/GenBank/DDBJ databases">
        <title>Complete genome sequence of a Psittacine Adenovirus-1 identified from a Poicephalus senegalus in Italy.</title>
        <authorList>
            <person name="Milani A."/>
            <person name="Zamperin G."/>
            <person name="Fusaro A."/>
            <person name="Monne I."/>
        </authorList>
    </citation>
    <scope>NUCLEOTIDE SEQUENCE [LARGE SCALE GENOMIC DNA]</scope>
    <source>
        <strain evidence="2">18VIR149_ITA_2018</strain>
    </source>
</reference>
<evidence type="ECO:0000313" key="2">
    <source>
        <dbReference type="EMBL" id="AXB73045.1"/>
    </source>
</evidence>
<keyword evidence="3" id="KW-1185">Reference proteome</keyword>
<organism evidence="2 3">
    <name type="scientific">Psittacine adenovirus 1</name>
    <dbReference type="NCBI Taxonomy" id="318592"/>
    <lineage>
        <taxon>Viruses</taxon>
        <taxon>Varidnaviria</taxon>
        <taxon>Bamfordvirae</taxon>
        <taxon>Preplasmiviricota</taxon>
        <taxon>Polisuviricotina</taxon>
        <taxon>Pharingeaviricetes</taxon>
        <taxon>Rowavirales</taxon>
        <taxon>Adenoviridae</taxon>
        <taxon>Aviadenovirus</taxon>
        <taxon>Aviadenovirus senegalense</taxon>
        <taxon>Psittacine aviadenovirus C</taxon>
    </lineage>
</organism>